<dbReference type="EMBL" id="JABSTR010000009">
    <property type="protein sequence ID" value="KAH9378879.1"/>
    <property type="molecule type" value="Genomic_DNA"/>
</dbReference>
<keyword evidence="2" id="KW-1185">Reference proteome</keyword>
<dbReference type="AlphaFoldDB" id="A0A9J6GX00"/>
<gene>
    <name evidence="1" type="ORF">HPB48_013448</name>
</gene>
<comment type="caution">
    <text evidence="1">The sequence shown here is derived from an EMBL/GenBank/DDBJ whole genome shotgun (WGS) entry which is preliminary data.</text>
</comment>
<dbReference type="VEuPathDB" id="VectorBase:HLOH_058422"/>
<reference evidence="1 2" key="1">
    <citation type="journal article" date="2020" name="Cell">
        <title>Large-Scale Comparative Analyses of Tick Genomes Elucidate Their Genetic Diversity and Vector Capacities.</title>
        <authorList>
            <consortium name="Tick Genome and Microbiome Consortium (TIGMIC)"/>
            <person name="Jia N."/>
            <person name="Wang J."/>
            <person name="Shi W."/>
            <person name="Du L."/>
            <person name="Sun Y."/>
            <person name="Zhan W."/>
            <person name="Jiang J.F."/>
            <person name="Wang Q."/>
            <person name="Zhang B."/>
            <person name="Ji P."/>
            <person name="Bell-Sakyi L."/>
            <person name="Cui X.M."/>
            <person name="Yuan T.T."/>
            <person name="Jiang B.G."/>
            <person name="Yang W.F."/>
            <person name="Lam T.T."/>
            <person name="Chang Q.C."/>
            <person name="Ding S.J."/>
            <person name="Wang X.J."/>
            <person name="Zhu J.G."/>
            <person name="Ruan X.D."/>
            <person name="Zhao L."/>
            <person name="Wei J.T."/>
            <person name="Ye R.Z."/>
            <person name="Que T.C."/>
            <person name="Du C.H."/>
            <person name="Zhou Y.H."/>
            <person name="Cheng J.X."/>
            <person name="Dai P.F."/>
            <person name="Guo W.B."/>
            <person name="Han X.H."/>
            <person name="Huang E.J."/>
            <person name="Li L.F."/>
            <person name="Wei W."/>
            <person name="Gao Y.C."/>
            <person name="Liu J.Z."/>
            <person name="Shao H.Z."/>
            <person name="Wang X."/>
            <person name="Wang C.C."/>
            <person name="Yang T.C."/>
            <person name="Huo Q.B."/>
            <person name="Li W."/>
            <person name="Chen H.Y."/>
            <person name="Chen S.E."/>
            <person name="Zhou L.G."/>
            <person name="Ni X.B."/>
            <person name="Tian J.H."/>
            <person name="Sheng Y."/>
            <person name="Liu T."/>
            <person name="Pan Y.S."/>
            <person name="Xia L.Y."/>
            <person name="Li J."/>
            <person name="Zhao F."/>
            <person name="Cao W.C."/>
        </authorList>
    </citation>
    <scope>NUCLEOTIDE SEQUENCE [LARGE SCALE GENOMIC DNA]</scope>
    <source>
        <strain evidence="1">HaeL-2018</strain>
    </source>
</reference>
<evidence type="ECO:0000313" key="1">
    <source>
        <dbReference type="EMBL" id="KAH9378879.1"/>
    </source>
</evidence>
<dbReference type="PANTHER" id="PTHR31751">
    <property type="entry name" value="SI:CH211-108C17.2-RELATED-RELATED"/>
    <property type="match status" value="1"/>
</dbReference>
<organism evidence="1 2">
    <name type="scientific">Haemaphysalis longicornis</name>
    <name type="common">Bush tick</name>
    <dbReference type="NCBI Taxonomy" id="44386"/>
    <lineage>
        <taxon>Eukaryota</taxon>
        <taxon>Metazoa</taxon>
        <taxon>Ecdysozoa</taxon>
        <taxon>Arthropoda</taxon>
        <taxon>Chelicerata</taxon>
        <taxon>Arachnida</taxon>
        <taxon>Acari</taxon>
        <taxon>Parasitiformes</taxon>
        <taxon>Ixodida</taxon>
        <taxon>Ixodoidea</taxon>
        <taxon>Ixodidae</taxon>
        <taxon>Haemaphysalinae</taxon>
        <taxon>Haemaphysalis</taxon>
    </lineage>
</organism>
<dbReference type="Proteomes" id="UP000821853">
    <property type="component" value="Unassembled WGS sequence"/>
</dbReference>
<accession>A0A9J6GX00</accession>
<protein>
    <submittedName>
        <fullName evidence="1">Uncharacterized protein</fullName>
    </submittedName>
</protein>
<proteinExistence type="predicted"/>
<evidence type="ECO:0000313" key="2">
    <source>
        <dbReference type="Proteomes" id="UP000821853"/>
    </source>
</evidence>
<dbReference type="PANTHER" id="PTHR31751:SF42">
    <property type="entry name" value="PROTEIN CBG10204"/>
    <property type="match status" value="1"/>
</dbReference>
<sequence>MELEGLKRALKELTDHGVVVTEVVTDRHPQVRKYFRTEQPDVDHLFDAWHVAKGHHDGHSELYRTCQHGQLQPRKWIYPGTDAYDKLRSIVSTKRLLDDIRQVSPNFQTSGVESFHAIINRFAPKALSFSSAGMEARHPPAQILRLLIQMLLKTCSTVQATKYLRRPVLRAQTLGSLAIVRTMCHCGVKEWRSQPMQAKYAMGNVELAAAIVFTGCSPMQIIRFLQNAGICCFCERTFHRLQALYLLPAVDQVWKKQQVALLEAMKASGTGAKLAGDSRADSPGHCAKFGTYSLLDTTLNKIVDVKLVEAGGQVFLNRLTGASIQHAKSFDVYSCALSKH</sequence>
<name>A0A9J6GX00_HAELO</name>
<dbReference type="OrthoDB" id="5967653at2759"/>